<evidence type="ECO:0000259" key="1">
    <source>
        <dbReference type="Pfam" id="PF01656"/>
    </source>
</evidence>
<sequence length="241" mass="26773">MGRRPPSALARKPAATASLEPSVPHTQVLLLSSAKGGSAKTTSTRNLAALAARDGYRVGTIDLDMQRTLTRWWNRRPDQLPAIHHFDKVNMAEAAEAIQELTSLKEFDFLFIDTPPGIEHDTEQLRAVIRLAGLVLIPTSQGGEDLESVAEWMKLVRTEGRPAFFLLCKTDRDVSSLGEARHYLSSVGKLCPHDVRHMQAVMRTYFDGKGVGDLTGKMGRKAAEDYEAVWNFVRFELGLEK</sequence>
<dbReference type="OrthoDB" id="7331108at2"/>
<protein>
    <recommendedName>
        <fullName evidence="1">CobQ/CobB/MinD/ParA nucleotide binding domain-containing protein</fullName>
    </recommendedName>
</protein>
<dbReference type="InterPro" id="IPR002586">
    <property type="entry name" value="CobQ/CobB/MinD/ParA_Nub-bd_dom"/>
</dbReference>
<organism evidence="2 3">
    <name type="scientific">Teichococcus aestuarii</name>
    <dbReference type="NCBI Taxonomy" id="568898"/>
    <lineage>
        <taxon>Bacteria</taxon>
        <taxon>Pseudomonadati</taxon>
        <taxon>Pseudomonadota</taxon>
        <taxon>Alphaproteobacteria</taxon>
        <taxon>Acetobacterales</taxon>
        <taxon>Roseomonadaceae</taxon>
        <taxon>Roseomonas</taxon>
    </lineage>
</organism>
<dbReference type="Gene3D" id="3.40.50.300">
    <property type="entry name" value="P-loop containing nucleotide triphosphate hydrolases"/>
    <property type="match status" value="1"/>
</dbReference>
<dbReference type="SUPFAM" id="SSF52540">
    <property type="entry name" value="P-loop containing nucleoside triphosphate hydrolases"/>
    <property type="match status" value="1"/>
</dbReference>
<dbReference type="InterPro" id="IPR050678">
    <property type="entry name" value="DNA_Partitioning_ATPase"/>
</dbReference>
<proteinExistence type="predicted"/>
<comment type="caution">
    <text evidence="2">The sequence shown here is derived from an EMBL/GenBank/DDBJ whole genome shotgun (WGS) entry which is preliminary data.</text>
</comment>
<dbReference type="RefSeq" id="WP_109517011.1">
    <property type="nucleotide sequence ID" value="NZ_PDOA01000006.1"/>
</dbReference>
<dbReference type="PANTHER" id="PTHR13696:SF99">
    <property type="entry name" value="COBYRINIC ACID AC-DIAMIDE SYNTHASE"/>
    <property type="match status" value="1"/>
</dbReference>
<dbReference type="AlphaFoldDB" id="A0A2U1V3Z2"/>
<dbReference type="CDD" id="cd02042">
    <property type="entry name" value="ParAB_family"/>
    <property type="match status" value="1"/>
</dbReference>
<dbReference type="Pfam" id="PF01656">
    <property type="entry name" value="CbiA"/>
    <property type="match status" value="1"/>
</dbReference>
<dbReference type="EMBL" id="PDOA01000006">
    <property type="protein sequence ID" value="PWC28616.1"/>
    <property type="molecule type" value="Genomic_DNA"/>
</dbReference>
<dbReference type="PANTHER" id="PTHR13696">
    <property type="entry name" value="P-LOOP CONTAINING NUCLEOSIDE TRIPHOSPHATE HYDROLASE"/>
    <property type="match status" value="1"/>
</dbReference>
<dbReference type="InterPro" id="IPR027417">
    <property type="entry name" value="P-loop_NTPase"/>
</dbReference>
<feature type="domain" description="CobQ/CobB/MinD/ParA nucleotide binding" evidence="1">
    <location>
        <begin position="32"/>
        <end position="133"/>
    </location>
</feature>
<gene>
    <name evidence="2" type="ORF">CR165_10825</name>
</gene>
<accession>A0A2U1V3Z2</accession>
<evidence type="ECO:0000313" key="3">
    <source>
        <dbReference type="Proteomes" id="UP000245048"/>
    </source>
</evidence>
<evidence type="ECO:0000313" key="2">
    <source>
        <dbReference type="EMBL" id="PWC28616.1"/>
    </source>
</evidence>
<reference evidence="3" key="1">
    <citation type="submission" date="2017-10" db="EMBL/GenBank/DDBJ databases">
        <authorList>
            <person name="Toshchakov S.V."/>
            <person name="Goeva M.A."/>
        </authorList>
    </citation>
    <scope>NUCLEOTIDE SEQUENCE [LARGE SCALE GENOMIC DNA]</scope>
    <source>
        <strain evidence="3">JR1/69-1-13</strain>
    </source>
</reference>
<dbReference type="Proteomes" id="UP000245048">
    <property type="component" value="Unassembled WGS sequence"/>
</dbReference>
<name>A0A2U1V3Z2_9PROT</name>
<keyword evidence="3" id="KW-1185">Reference proteome</keyword>